<keyword evidence="2" id="KW-1185">Reference proteome</keyword>
<accession>A0ABX7CPM8</accession>
<sequence>MAKYYVNNRAQANGDHEVHQEGCIWLKLAVSTTYLGEYSNCVSAVAVAKIYFRQSNGCKYCNPSCHTS</sequence>
<dbReference type="EMBL" id="CP068224">
    <property type="protein sequence ID" value="QQT52102.1"/>
    <property type="molecule type" value="Genomic_DNA"/>
</dbReference>
<proteinExistence type="predicted"/>
<organism evidence="1 2">
    <name type="scientific">Sphingobacterium multivorum</name>
    <dbReference type="NCBI Taxonomy" id="28454"/>
    <lineage>
        <taxon>Bacteria</taxon>
        <taxon>Pseudomonadati</taxon>
        <taxon>Bacteroidota</taxon>
        <taxon>Sphingobacteriia</taxon>
        <taxon>Sphingobacteriales</taxon>
        <taxon>Sphingobacteriaceae</taxon>
        <taxon>Sphingobacterium</taxon>
    </lineage>
</organism>
<gene>
    <name evidence="1" type="ORF">I6I98_17730</name>
</gene>
<reference evidence="1 2" key="1">
    <citation type="submission" date="2021-01" db="EMBL/GenBank/DDBJ databases">
        <title>FDA dAtabase for Regulatory Grade micrObial Sequences (FDA-ARGOS): Supporting development and validation of Infectious Disease Dx tests.</title>
        <authorList>
            <person name="Sproer C."/>
            <person name="Gronow S."/>
            <person name="Severitt S."/>
            <person name="Schroder I."/>
            <person name="Tallon L."/>
            <person name="Sadzewicz L."/>
            <person name="Zhao X."/>
            <person name="Boylan J."/>
            <person name="Ott S."/>
            <person name="Bowen H."/>
            <person name="Vavikolanu K."/>
            <person name="Mehta A."/>
            <person name="Aluvathingal J."/>
            <person name="Nadendla S."/>
            <person name="Lowell S."/>
            <person name="Myers T."/>
            <person name="Yan Y."/>
            <person name="Sichtig H."/>
        </authorList>
    </citation>
    <scope>NUCLEOTIDE SEQUENCE [LARGE SCALE GENOMIC DNA]</scope>
    <source>
        <strain evidence="1 2">FDAARGOS_1141</strain>
    </source>
</reference>
<name>A0ABX7CPM8_SPHMU</name>
<evidence type="ECO:0000313" key="2">
    <source>
        <dbReference type="Proteomes" id="UP000595498"/>
    </source>
</evidence>
<dbReference type="Proteomes" id="UP000595498">
    <property type="component" value="Chromosome"/>
</dbReference>
<protein>
    <submittedName>
        <fullName evidence="1">Uncharacterized protein</fullName>
    </submittedName>
</protein>
<dbReference type="RefSeq" id="WP_201665509.1">
    <property type="nucleotide sequence ID" value="NZ_DAIMVY010000001.1"/>
</dbReference>
<evidence type="ECO:0000313" key="1">
    <source>
        <dbReference type="EMBL" id="QQT52102.1"/>
    </source>
</evidence>